<dbReference type="GO" id="GO:0006888">
    <property type="term" value="P:endoplasmic reticulum to Golgi vesicle-mediated transport"/>
    <property type="evidence" value="ECO:0007669"/>
    <property type="project" value="TreeGrafter"/>
</dbReference>
<dbReference type="PANTHER" id="PTHR10013">
    <property type="entry name" value="GENERAL VESICULAR TRANSPORT FACTOR P115"/>
    <property type="match status" value="1"/>
</dbReference>
<evidence type="ECO:0000256" key="4">
    <source>
        <dbReference type="SAM" id="Coils"/>
    </source>
</evidence>
<dbReference type="GO" id="GO:0048280">
    <property type="term" value="P:vesicle fusion with Golgi apparatus"/>
    <property type="evidence" value="ECO:0007669"/>
    <property type="project" value="InterPro"/>
</dbReference>
<dbReference type="SUPFAM" id="SSF48371">
    <property type="entry name" value="ARM repeat"/>
    <property type="match status" value="1"/>
</dbReference>
<gene>
    <name evidence="8" type="ORF">HD556DRAFT_1271570</name>
</gene>
<dbReference type="GeneID" id="64592945"/>
<feature type="domain" description="Uso1/p115-like vesicle tethering protein C-terminal" evidence="7">
    <location>
        <begin position="756"/>
        <end position="841"/>
    </location>
</feature>
<proteinExistence type="predicted"/>
<keyword evidence="3 4" id="KW-0175">Coiled coil</keyword>
<feature type="region of interest" description="Disordered" evidence="5">
    <location>
        <begin position="479"/>
        <end position="519"/>
    </location>
</feature>
<dbReference type="GO" id="GO:0005783">
    <property type="term" value="C:endoplasmic reticulum"/>
    <property type="evidence" value="ECO:0007669"/>
    <property type="project" value="TreeGrafter"/>
</dbReference>
<evidence type="ECO:0000256" key="1">
    <source>
        <dbReference type="ARBA" id="ARBA00004555"/>
    </source>
</evidence>
<dbReference type="EMBL" id="JABBWE010000034">
    <property type="protein sequence ID" value="KAG1792810.1"/>
    <property type="molecule type" value="Genomic_DNA"/>
</dbReference>
<dbReference type="GO" id="GO:0005795">
    <property type="term" value="C:Golgi stack"/>
    <property type="evidence" value="ECO:0007669"/>
    <property type="project" value="TreeGrafter"/>
</dbReference>
<accession>A0A9P7ANF2</accession>
<keyword evidence="2" id="KW-0333">Golgi apparatus</keyword>
<protein>
    <submittedName>
        <fullName evidence="8">P115 like vesicle tethering protein</fullName>
    </submittedName>
</protein>
<comment type="subcellular location">
    <subcellularLocation>
        <location evidence="1">Golgi apparatus</location>
    </subcellularLocation>
</comment>
<feature type="compositionally biased region" description="Acidic residues" evidence="5">
    <location>
        <begin position="510"/>
        <end position="519"/>
    </location>
</feature>
<dbReference type="InterPro" id="IPR006955">
    <property type="entry name" value="Uso1_p115_C"/>
</dbReference>
<dbReference type="Gene3D" id="1.25.10.10">
    <property type="entry name" value="Leucine-rich Repeat Variant"/>
    <property type="match status" value="1"/>
</dbReference>
<dbReference type="GO" id="GO:0006886">
    <property type="term" value="P:intracellular protein transport"/>
    <property type="evidence" value="ECO:0007669"/>
    <property type="project" value="InterPro"/>
</dbReference>
<sequence length="845" mass="93510">MDFLSQTYIALRGPTGAPQSAQDTIAKLSDRLSPSTLLADRRAAVLALKGLARDCKEDVGERALPGLLEVLQNDAEIDAEIAKAVLETITQLCEPDDDSKDLALKHTDYVIRNERAVHVLFSLLGDAHFYTRYATLQLLSVLLQNRRSQVQGYFLKAPAGTSSVIAVLEDKREIIRNESIIVIQMLISQSPDIQKVLAFQGAFEKLFNTVTNEGGLEGGVISQDALQCVDSLLRYNSSNQSYFRETSLPSLLCSLLLLPSNLSLQDPVPQEFALQFWDSQKVANVSLVLGIMGMLVGSKGSSQELSVFVRGFVELALASNAPTPLKTQALHLLPSTLTFPLSEVILTPYMPVPETRGEEWDRLEPASALDALVELALHGEYNGLYSDSRTKEGLELRSAAVAVFDNFVRKDDIRQAIVQGMLPPQQPNEVPMISPLLHSLCLSPSSPLNIANVTSTHLATLLFSHLLAGSPRAKTVARSIKPSSSISGETSGPGTLFVPADNNTPAPTQPDEDEDEEDAPQSLLHLFSENLSLCFLSRSRAENDREEREWNRLIVGYICLLAQWLWDDPKATREFLEAGGLGTLVEPINQTSESEDLIPGICAFLLGICYEFNREPGEITRHVATIHPIISRLGVDVLLGHMSRVREHDWFKSISPESMVLRYPTKALQNTPPVEQEGEIWLDWSFVDFWKSNQHTIQRGLATDPSTLASSSGPSAESAMLINSLKDVIRSQVQEIDALQLRLKELSVAEARVRSHGCIRMLLLTMINRQLAESEARIVELGAELQTSDGKKREVEKEQEDLLVLLDDMSTKRRRDKQRMREAGMEVSEDEADDDDEDEDEGGDE</sequence>
<dbReference type="Pfam" id="PF04871">
    <property type="entry name" value="Uso1_p115_C"/>
    <property type="match status" value="1"/>
</dbReference>
<dbReference type="InterPro" id="IPR024095">
    <property type="entry name" value="Vesicle_P115"/>
</dbReference>
<feature type="coiled-coil region" evidence="4">
    <location>
        <begin position="722"/>
        <end position="784"/>
    </location>
</feature>
<dbReference type="PANTHER" id="PTHR10013:SF0">
    <property type="entry name" value="GENERAL VESICULAR TRANSPORT FACTOR P115"/>
    <property type="match status" value="1"/>
</dbReference>
<dbReference type="Proteomes" id="UP000719766">
    <property type="component" value="Unassembled WGS sequence"/>
</dbReference>
<dbReference type="RefSeq" id="XP_041159379.1">
    <property type="nucleotide sequence ID" value="XM_041299181.1"/>
</dbReference>
<dbReference type="InterPro" id="IPR006953">
    <property type="entry name" value="Vesicle_Uso1_P115_head"/>
</dbReference>
<dbReference type="GO" id="GO:0012507">
    <property type="term" value="C:ER to Golgi transport vesicle membrane"/>
    <property type="evidence" value="ECO:0007669"/>
    <property type="project" value="TreeGrafter"/>
</dbReference>
<feature type="domain" description="Vesicle tethering protein Uso1/P115-like head" evidence="6">
    <location>
        <begin position="512"/>
        <end position="700"/>
    </location>
</feature>
<evidence type="ECO:0000256" key="2">
    <source>
        <dbReference type="ARBA" id="ARBA00023034"/>
    </source>
</evidence>
<feature type="region of interest" description="Disordered" evidence="5">
    <location>
        <begin position="812"/>
        <end position="845"/>
    </location>
</feature>
<dbReference type="InterPro" id="IPR011989">
    <property type="entry name" value="ARM-like"/>
</dbReference>
<name>A0A9P7ANF2_9AGAM</name>
<evidence type="ECO:0000256" key="5">
    <source>
        <dbReference type="SAM" id="MobiDB-lite"/>
    </source>
</evidence>
<dbReference type="AlphaFoldDB" id="A0A9P7ANF2"/>
<evidence type="ECO:0000259" key="7">
    <source>
        <dbReference type="Pfam" id="PF04871"/>
    </source>
</evidence>
<reference evidence="8" key="1">
    <citation type="journal article" date="2020" name="New Phytol.">
        <title>Comparative genomics reveals dynamic genome evolution in host specialist ectomycorrhizal fungi.</title>
        <authorList>
            <person name="Lofgren L.A."/>
            <person name="Nguyen N.H."/>
            <person name="Vilgalys R."/>
            <person name="Ruytinx J."/>
            <person name="Liao H.L."/>
            <person name="Branco S."/>
            <person name="Kuo A."/>
            <person name="LaButti K."/>
            <person name="Lipzen A."/>
            <person name="Andreopoulos W."/>
            <person name="Pangilinan J."/>
            <person name="Riley R."/>
            <person name="Hundley H."/>
            <person name="Na H."/>
            <person name="Barry K."/>
            <person name="Grigoriev I.V."/>
            <person name="Stajich J.E."/>
            <person name="Kennedy P.G."/>
        </authorList>
    </citation>
    <scope>NUCLEOTIDE SEQUENCE</scope>
    <source>
        <strain evidence="8">S12</strain>
    </source>
</reference>
<dbReference type="OrthoDB" id="198977at2759"/>
<dbReference type="GO" id="GO:0000139">
    <property type="term" value="C:Golgi membrane"/>
    <property type="evidence" value="ECO:0007669"/>
    <property type="project" value="InterPro"/>
</dbReference>
<dbReference type="InterPro" id="IPR016024">
    <property type="entry name" value="ARM-type_fold"/>
</dbReference>
<evidence type="ECO:0000313" key="9">
    <source>
        <dbReference type="Proteomes" id="UP000719766"/>
    </source>
</evidence>
<dbReference type="Pfam" id="PF04869">
    <property type="entry name" value="Uso1_p115_head"/>
    <property type="match status" value="1"/>
</dbReference>
<feature type="compositionally biased region" description="Acidic residues" evidence="5">
    <location>
        <begin position="827"/>
        <end position="845"/>
    </location>
</feature>
<keyword evidence="9" id="KW-1185">Reference proteome</keyword>
<dbReference type="GO" id="GO:0048211">
    <property type="term" value="P:Golgi vesicle docking"/>
    <property type="evidence" value="ECO:0007669"/>
    <property type="project" value="TreeGrafter"/>
</dbReference>
<comment type="caution">
    <text evidence="8">The sequence shown here is derived from an EMBL/GenBank/DDBJ whole genome shotgun (WGS) entry which is preliminary data.</text>
</comment>
<evidence type="ECO:0000259" key="6">
    <source>
        <dbReference type="Pfam" id="PF04869"/>
    </source>
</evidence>
<feature type="compositionally biased region" description="Polar residues" evidence="5">
    <location>
        <begin position="481"/>
        <end position="493"/>
    </location>
</feature>
<organism evidence="8 9">
    <name type="scientific">Suillus plorans</name>
    <dbReference type="NCBI Taxonomy" id="116603"/>
    <lineage>
        <taxon>Eukaryota</taxon>
        <taxon>Fungi</taxon>
        <taxon>Dikarya</taxon>
        <taxon>Basidiomycota</taxon>
        <taxon>Agaricomycotina</taxon>
        <taxon>Agaricomycetes</taxon>
        <taxon>Agaricomycetidae</taxon>
        <taxon>Boletales</taxon>
        <taxon>Suillineae</taxon>
        <taxon>Suillaceae</taxon>
        <taxon>Suillus</taxon>
    </lineage>
</organism>
<evidence type="ECO:0000256" key="3">
    <source>
        <dbReference type="ARBA" id="ARBA00023054"/>
    </source>
</evidence>
<evidence type="ECO:0000313" key="8">
    <source>
        <dbReference type="EMBL" id="KAG1792810.1"/>
    </source>
</evidence>